<reference evidence="1 2" key="1">
    <citation type="submission" date="2018-11" db="EMBL/GenBank/DDBJ databases">
        <title>Arenibacter aquaticus sp.nov., a marine bacterium isolated from surface seawater in the South China Sea.</title>
        <authorList>
            <person name="Guo J."/>
            <person name="Sun J."/>
        </authorList>
    </citation>
    <scope>NUCLEOTIDE SEQUENCE [LARGE SCALE GENOMIC DNA]</scope>
    <source>
        <strain evidence="1 2">GUO666</strain>
    </source>
</reference>
<proteinExistence type="predicted"/>
<dbReference type="Proteomes" id="UP000267585">
    <property type="component" value="Unassembled WGS sequence"/>
</dbReference>
<dbReference type="InterPro" id="IPR025348">
    <property type="entry name" value="DUF4252"/>
</dbReference>
<dbReference type="AlphaFoldDB" id="A0A430K2H0"/>
<accession>A0A430K2H0</accession>
<dbReference type="EMBL" id="RQPJ01000008">
    <property type="protein sequence ID" value="RTE53124.1"/>
    <property type="molecule type" value="Genomic_DNA"/>
</dbReference>
<keyword evidence="2" id="KW-1185">Reference proteome</keyword>
<organism evidence="1 2">
    <name type="scientific">Arenibacter aquaticus</name>
    <dbReference type="NCBI Taxonomy" id="2489054"/>
    <lineage>
        <taxon>Bacteria</taxon>
        <taxon>Pseudomonadati</taxon>
        <taxon>Bacteroidota</taxon>
        <taxon>Flavobacteriia</taxon>
        <taxon>Flavobacteriales</taxon>
        <taxon>Flavobacteriaceae</taxon>
        <taxon>Arenibacter</taxon>
    </lineage>
</organism>
<name>A0A430K2H0_9FLAO</name>
<sequence length="180" mass="20278">MKIKVHKSIYLILALAVLGCNNKPSLQQYYVDNAENPNFLSVDLPVSLLNMDKVELSSDQREALKSLRKLNILAFRITGNNKVDFQKEKSTVREILKHSGLTELMKMRTSYGNATVNYMGEDDAIDEVVIYGDSDDKGFMLVRVLGKDMNPAKLVQFIQALQKSDYQGEGLGQIQEFIKG</sequence>
<dbReference type="Pfam" id="PF14060">
    <property type="entry name" value="DUF4252"/>
    <property type="match status" value="1"/>
</dbReference>
<gene>
    <name evidence="1" type="ORF">EHW67_13170</name>
</gene>
<protein>
    <submittedName>
        <fullName evidence="1">DUF4252 domain-containing protein</fullName>
    </submittedName>
</protein>
<dbReference type="OrthoDB" id="1143555at2"/>
<comment type="caution">
    <text evidence="1">The sequence shown here is derived from an EMBL/GenBank/DDBJ whole genome shotgun (WGS) entry which is preliminary data.</text>
</comment>
<dbReference type="PROSITE" id="PS51257">
    <property type="entry name" value="PROKAR_LIPOPROTEIN"/>
    <property type="match status" value="1"/>
</dbReference>
<evidence type="ECO:0000313" key="2">
    <source>
        <dbReference type="Proteomes" id="UP000267585"/>
    </source>
</evidence>
<evidence type="ECO:0000313" key="1">
    <source>
        <dbReference type="EMBL" id="RTE53124.1"/>
    </source>
</evidence>
<dbReference type="RefSeq" id="WP_126162855.1">
    <property type="nucleotide sequence ID" value="NZ_RQPJ01000008.1"/>
</dbReference>